<reference evidence="5 6" key="1">
    <citation type="journal article" date="2012" name="Genome Biol.">
        <title>Sequencing three crocodilian genomes to illuminate the evolution of archosaurs and amniotes.</title>
        <authorList>
            <person name="St John J.A."/>
            <person name="Braun E.L."/>
            <person name="Isberg S.R."/>
            <person name="Miles L.G."/>
            <person name="Chong A.Y."/>
            <person name="Gongora J."/>
            <person name="Dalzell P."/>
            <person name="Moran C."/>
            <person name="Bed'hom B."/>
            <person name="Abzhanov A."/>
            <person name="Burgess S.C."/>
            <person name="Cooksey A.M."/>
            <person name="Castoe T.A."/>
            <person name="Crawford N.G."/>
            <person name="Densmore L.D."/>
            <person name="Drew J.C."/>
            <person name="Edwards S.V."/>
            <person name="Faircloth B.C."/>
            <person name="Fujita M.K."/>
            <person name="Greenwold M.J."/>
            <person name="Hoffmann F.G."/>
            <person name="Howard J.M."/>
            <person name="Iguchi T."/>
            <person name="Janes D.E."/>
            <person name="Khan S.Y."/>
            <person name="Kohno S."/>
            <person name="de Koning A.J."/>
            <person name="Lance S.L."/>
            <person name="McCarthy F.M."/>
            <person name="McCormack J.E."/>
            <person name="Merchant M.E."/>
            <person name="Peterson D.G."/>
            <person name="Pollock D.D."/>
            <person name="Pourmand N."/>
            <person name="Raney B.J."/>
            <person name="Roessler K.A."/>
            <person name="Sanford J.R."/>
            <person name="Sawyer R.H."/>
            <person name="Schmidt C.J."/>
            <person name="Triplett E.W."/>
            <person name="Tuberville T.D."/>
            <person name="Venegas-Anaya M."/>
            <person name="Howard J.T."/>
            <person name="Jarvis E.D."/>
            <person name="Guillette L.J.Jr."/>
            <person name="Glenn T.C."/>
            <person name="Green R.E."/>
            <person name="Ray D.A."/>
        </authorList>
    </citation>
    <scope>NUCLEOTIDE SEQUENCE [LARGE SCALE GENOMIC DNA]</scope>
    <source>
        <strain evidence="5">KSC_2009_1</strain>
    </source>
</reference>
<feature type="coiled-coil region" evidence="4">
    <location>
        <begin position="171"/>
        <end position="339"/>
    </location>
</feature>
<dbReference type="GO" id="GO:0005794">
    <property type="term" value="C:Golgi apparatus"/>
    <property type="evidence" value="ECO:0007669"/>
    <property type="project" value="UniProtKB-SubCell"/>
</dbReference>
<comment type="subcellular location">
    <subcellularLocation>
        <location evidence="1">Golgi apparatus</location>
    </subcellularLocation>
</comment>
<evidence type="ECO:0000256" key="1">
    <source>
        <dbReference type="ARBA" id="ARBA00004555"/>
    </source>
</evidence>
<comment type="caution">
    <text evidence="5">The sequence shown here is derived from an EMBL/GenBank/DDBJ whole genome shotgun (WGS) entry which is preliminary data.</text>
</comment>
<dbReference type="EMBL" id="AKHW03000563">
    <property type="protein sequence ID" value="KYO45501.1"/>
    <property type="molecule type" value="Genomic_DNA"/>
</dbReference>
<dbReference type="STRING" id="8496.A0A151P8T5"/>
<dbReference type="PANTHER" id="PTHR18921:SF2">
    <property type="entry name" value="THYROID RECEPTOR-INTERACTING PROTEIN 11"/>
    <property type="match status" value="1"/>
</dbReference>
<evidence type="ECO:0000256" key="3">
    <source>
        <dbReference type="ARBA" id="ARBA00023054"/>
    </source>
</evidence>
<dbReference type="PANTHER" id="PTHR18921">
    <property type="entry name" value="MYOSIN HEAVY CHAIN - RELATED"/>
    <property type="match status" value="1"/>
</dbReference>
<dbReference type="AlphaFoldDB" id="A0A151P8T5"/>
<evidence type="ECO:0000256" key="4">
    <source>
        <dbReference type="SAM" id="Coils"/>
    </source>
</evidence>
<evidence type="ECO:0000256" key="2">
    <source>
        <dbReference type="ARBA" id="ARBA00023034"/>
    </source>
</evidence>
<dbReference type="GO" id="GO:0006888">
    <property type="term" value="P:endoplasmic reticulum to Golgi vesicle-mediated transport"/>
    <property type="evidence" value="ECO:0007669"/>
    <property type="project" value="TreeGrafter"/>
</dbReference>
<feature type="coiled-coil region" evidence="4">
    <location>
        <begin position="42"/>
        <end position="139"/>
    </location>
</feature>
<sequence>MASWLGGLGAGLGQSLGQVGGGLSSLTGHISSLTRDMLLEGAEELRDESTELQVSNSRLREIESIQAAQKSENERLKKVCGDLEEKHEAAELQIKQLSIEYRNQLQQKEVEVSHLKARQNALQEQLQKLQTAAQAAQLGIVPPTTTSASFVPVVRHHSSGFQGDDMDFGDVIWSQQEINRLSNEVSRLESEIDHWKQIAQSSKVQRTNDDEQSEICKLQNTIKELKQNLSQEIDEHQHELSVLQDAHRQKLVELSRRHREELGEYEERIEELENQLQQGGAGTEVTDHSKIGELKKFIQNLPTGKAESMHNMKELEGHIKELNQKLASAEERNNILLKEQELSRRLF</sequence>
<protein>
    <submittedName>
        <fullName evidence="5">Thyroid receptor-interacting protein 11</fullName>
    </submittedName>
</protein>
<dbReference type="GO" id="GO:0007030">
    <property type="term" value="P:Golgi organization"/>
    <property type="evidence" value="ECO:0007669"/>
    <property type="project" value="TreeGrafter"/>
</dbReference>
<keyword evidence="2" id="KW-0333">Golgi apparatus</keyword>
<keyword evidence="5" id="KW-0675">Receptor</keyword>
<gene>
    <name evidence="5" type="primary">TRIP11</name>
    <name evidence="5" type="ORF">Y1Q_0015158</name>
</gene>
<dbReference type="GO" id="GO:0031267">
    <property type="term" value="F:small GTPase binding"/>
    <property type="evidence" value="ECO:0007669"/>
    <property type="project" value="TreeGrafter"/>
</dbReference>
<organism evidence="5 6">
    <name type="scientific">Alligator mississippiensis</name>
    <name type="common">American alligator</name>
    <dbReference type="NCBI Taxonomy" id="8496"/>
    <lineage>
        <taxon>Eukaryota</taxon>
        <taxon>Metazoa</taxon>
        <taxon>Chordata</taxon>
        <taxon>Craniata</taxon>
        <taxon>Vertebrata</taxon>
        <taxon>Euteleostomi</taxon>
        <taxon>Archelosauria</taxon>
        <taxon>Archosauria</taxon>
        <taxon>Crocodylia</taxon>
        <taxon>Alligatoridae</taxon>
        <taxon>Alligatorinae</taxon>
        <taxon>Alligator</taxon>
    </lineage>
</organism>
<evidence type="ECO:0000313" key="5">
    <source>
        <dbReference type="EMBL" id="KYO45501.1"/>
    </source>
</evidence>
<name>A0A151P8T5_ALLMI</name>
<accession>A0A151P8T5</accession>
<dbReference type="eggNOG" id="ENOG502QRXC">
    <property type="taxonomic scope" value="Eukaryota"/>
</dbReference>
<dbReference type="Gene3D" id="1.10.287.1490">
    <property type="match status" value="1"/>
</dbReference>
<keyword evidence="6" id="KW-1185">Reference proteome</keyword>
<evidence type="ECO:0000313" key="6">
    <source>
        <dbReference type="Proteomes" id="UP000050525"/>
    </source>
</evidence>
<dbReference type="Proteomes" id="UP000050525">
    <property type="component" value="Unassembled WGS sequence"/>
</dbReference>
<keyword evidence="3 4" id="KW-0175">Coiled coil</keyword>
<proteinExistence type="predicted"/>